<name>A0A3Q9RNF1_9BACI</name>
<dbReference type="PANTHER" id="PTHR43798">
    <property type="entry name" value="MONOACYLGLYCEROL LIPASE"/>
    <property type="match status" value="1"/>
</dbReference>
<dbReference type="EMBL" id="CP026095">
    <property type="protein sequence ID" value="AZV42733.1"/>
    <property type="molecule type" value="Genomic_DNA"/>
</dbReference>
<organism evidence="3 4">
    <name type="scientific">Peribacillus asahii</name>
    <dbReference type="NCBI Taxonomy" id="228899"/>
    <lineage>
        <taxon>Bacteria</taxon>
        <taxon>Bacillati</taxon>
        <taxon>Bacillota</taxon>
        <taxon>Bacilli</taxon>
        <taxon>Bacillales</taxon>
        <taxon>Bacillaceae</taxon>
        <taxon>Peribacillus</taxon>
    </lineage>
</organism>
<accession>A0A3Q9RNF1</accession>
<dbReference type="InterPro" id="IPR050266">
    <property type="entry name" value="AB_hydrolase_sf"/>
</dbReference>
<dbReference type="GO" id="GO:0016020">
    <property type="term" value="C:membrane"/>
    <property type="evidence" value="ECO:0007669"/>
    <property type="project" value="TreeGrafter"/>
</dbReference>
<evidence type="ECO:0000313" key="3">
    <source>
        <dbReference type="EMBL" id="AZV42733.1"/>
    </source>
</evidence>
<dbReference type="Proteomes" id="UP000283095">
    <property type="component" value="Chromosome"/>
</dbReference>
<dbReference type="AlphaFoldDB" id="A0A3Q9RNF1"/>
<protein>
    <recommendedName>
        <fullName evidence="2">AB hydrolase-1 domain-containing protein</fullName>
    </recommendedName>
</protein>
<sequence length="342" mass="38232">MEVIRRNKKTDTSSRLMKRAFMSMVLLIGLIVTILIGSYTYELIAAKREAKNYPPLGQLVDADGYNLHILQQGSGSPTILFEGGSGAPSTYWKEIASSLPPNVTVVTYDRAGYNWSDKHVTKRTGENIVTELHTALQNSDINGPYILVGHSIGGMYTRLFAEKYEAEVVGMLLLDARSEHFSDRTNKILENAGVDPQQFGSPPTNLLKFLKASGLLRIFKEPLLGDYYETERELNEAINVTLTSKYYEAIQDETLEEQGLEQALKKTSMGNIPLTVISKGKDADLTVFGLSKEEGNLFEEIWYDEQKKLSNLSTDSKFLIAKNSGHEIAKDELELVVHEIKD</sequence>
<dbReference type="InterPro" id="IPR029058">
    <property type="entry name" value="AB_hydrolase_fold"/>
</dbReference>
<proteinExistence type="predicted"/>
<dbReference type="PANTHER" id="PTHR43798:SF33">
    <property type="entry name" value="HYDROLASE, PUTATIVE (AFU_ORTHOLOGUE AFUA_2G14860)-RELATED"/>
    <property type="match status" value="1"/>
</dbReference>
<reference evidence="3 4" key="1">
    <citation type="submission" date="2018-01" db="EMBL/GenBank/DDBJ databases">
        <title>Bacillus asahii Genome sequencing and assembly.</title>
        <authorList>
            <person name="Jiang H."/>
            <person name="Feng Y."/>
            <person name="Zhao F."/>
            <person name="Lin X."/>
        </authorList>
    </citation>
    <scope>NUCLEOTIDE SEQUENCE [LARGE SCALE GENOMIC DNA]</scope>
    <source>
        <strain evidence="3 4">OM18</strain>
    </source>
</reference>
<keyword evidence="1" id="KW-1133">Transmembrane helix</keyword>
<gene>
    <name evidence="3" type="ORF">BAOM_2124</name>
</gene>
<dbReference type="InterPro" id="IPR000073">
    <property type="entry name" value="AB_hydrolase_1"/>
</dbReference>
<keyword evidence="1" id="KW-0472">Membrane</keyword>
<evidence type="ECO:0000256" key="1">
    <source>
        <dbReference type="SAM" id="Phobius"/>
    </source>
</evidence>
<dbReference type="OrthoDB" id="59888at2"/>
<feature type="domain" description="AB hydrolase-1" evidence="2">
    <location>
        <begin position="78"/>
        <end position="184"/>
    </location>
</feature>
<feature type="transmembrane region" description="Helical" evidence="1">
    <location>
        <begin position="21"/>
        <end position="41"/>
    </location>
</feature>
<dbReference type="KEGG" id="pasa:BAOM_2124"/>
<dbReference type="Pfam" id="PF00561">
    <property type="entry name" value="Abhydrolase_1"/>
    <property type="match status" value="1"/>
</dbReference>
<dbReference type="Gene3D" id="3.40.50.1820">
    <property type="entry name" value="alpha/beta hydrolase"/>
    <property type="match status" value="1"/>
</dbReference>
<dbReference type="SUPFAM" id="SSF53474">
    <property type="entry name" value="alpha/beta-Hydrolases"/>
    <property type="match status" value="1"/>
</dbReference>
<evidence type="ECO:0000313" key="4">
    <source>
        <dbReference type="Proteomes" id="UP000283095"/>
    </source>
</evidence>
<evidence type="ECO:0000259" key="2">
    <source>
        <dbReference type="Pfam" id="PF00561"/>
    </source>
</evidence>
<dbReference type="RefSeq" id="WP_127760145.1">
    <property type="nucleotide sequence ID" value="NZ_CP026095.1"/>
</dbReference>
<keyword evidence="1" id="KW-0812">Transmembrane</keyword>